<keyword evidence="2" id="KW-1185">Reference proteome</keyword>
<evidence type="ECO:0000313" key="2">
    <source>
        <dbReference type="Proteomes" id="UP000243745"/>
    </source>
</evidence>
<protein>
    <submittedName>
        <fullName evidence="1">Uncharacterized protein</fullName>
    </submittedName>
</protein>
<sequence length="240" mass="27544">MTNINSEILQSMNIKLYSLRKPSLIKNASSENLYSDVLRSFPFFIFVGEDRYNKEWVFNLVGYLKYISYPCGWYGKVSVNAESTLTICPASIKVLPDNSAPDIPVYPGESGKRNLWSVVKKYVQEVEKLGIVRTRVEKPCFIIESPEKCKWIFNLAGFFDYNDIPFSWNKDDSDGKTIYIGFDTDDFADRKIVITGNGELEQKKQVFNELLGRGFLETENGRIKLGKYFTENGNKENSPE</sequence>
<reference evidence="1 2" key="1">
    <citation type="submission" date="2016-10" db="EMBL/GenBank/DDBJ databases">
        <authorList>
            <person name="Varghese N."/>
            <person name="Submissions S."/>
        </authorList>
    </citation>
    <scope>NUCLEOTIDE SEQUENCE [LARGE SCALE GENOMIC DNA]</scope>
    <source>
        <strain evidence="1 2">DSM 1361</strain>
    </source>
</reference>
<gene>
    <name evidence="1" type="ORF">SAMN02910344_00137</name>
</gene>
<dbReference type="OrthoDB" id="9874665at2"/>
<organism evidence="1 2">
    <name type="scientific">Ruminobacter amylophilus</name>
    <dbReference type="NCBI Taxonomy" id="867"/>
    <lineage>
        <taxon>Bacteria</taxon>
        <taxon>Pseudomonadati</taxon>
        <taxon>Pseudomonadota</taxon>
        <taxon>Gammaproteobacteria</taxon>
        <taxon>Aeromonadales</taxon>
        <taxon>Succinivibrionaceae</taxon>
        <taxon>Ruminobacter</taxon>
    </lineage>
</organism>
<dbReference type="RefSeq" id="WP_031580116.1">
    <property type="nucleotide sequence ID" value="NZ_FOXF01000002.1"/>
</dbReference>
<dbReference type="Proteomes" id="UP000243745">
    <property type="component" value="Unassembled WGS sequence"/>
</dbReference>
<proteinExistence type="predicted"/>
<evidence type="ECO:0000313" key="1">
    <source>
        <dbReference type="EMBL" id="SFP00328.1"/>
    </source>
</evidence>
<dbReference type="AlphaFoldDB" id="A0A662ZFR9"/>
<name>A0A662ZFR9_9GAMM</name>
<accession>A0A662ZFR9</accession>
<dbReference type="EMBL" id="FOXF01000002">
    <property type="protein sequence ID" value="SFP00328.1"/>
    <property type="molecule type" value="Genomic_DNA"/>
</dbReference>